<comment type="function">
    <text evidence="10 13">F(1)F(0) ATP synthase produces ATP from ADP in the presence of a proton or sodium gradient. F-type ATPases consist of two structural domains, F(1) containing the extramembraneous catalytic core and F(0) containing the membrane proton channel, linked together by a central stalk and a peripheral stalk. During catalysis, ATP synthesis in the catalytic domain of F(1) is coupled via a rotary mechanism of the central stalk subunits to proton translocation.</text>
</comment>
<evidence type="ECO:0000256" key="14">
    <source>
        <dbReference type="RuleBase" id="RU003848"/>
    </source>
</evidence>
<dbReference type="PANTHER" id="PTHR33445:SF1">
    <property type="entry name" value="ATP SYNTHASE SUBUNIT B"/>
    <property type="match status" value="1"/>
</dbReference>
<evidence type="ECO:0000256" key="1">
    <source>
        <dbReference type="ARBA" id="ARBA00005513"/>
    </source>
</evidence>
<evidence type="ECO:0000256" key="5">
    <source>
        <dbReference type="ARBA" id="ARBA00022781"/>
    </source>
</evidence>
<dbReference type="GO" id="GO:0046961">
    <property type="term" value="F:proton-transporting ATPase activity, rotational mechanism"/>
    <property type="evidence" value="ECO:0007669"/>
    <property type="project" value="TreeGrafter"/>
</dbReference>
<feature type="transmembrane region" description="Helical" evidence="13">
    <location>
        <begin position="6"/>
        <end position="24"/>
    </location>
</feature>
<keyword evidence="2 13" id="KW-0813">Transport</keyword>
<organism evidence="16 17">
    <name type="scientific">Nitrospirillum viridazoti CBAmc</name>
    <dbReference type="NCBI Taxonomy" id="1441467"/>
    <lineage>
        <taxon>Bacteria</taxon>
        <taxon>Pseudomonadati</taxon>
        <taxon>Pseudomonadota</taxon>
        <taxon>Alphaproteobacteria</taxon>
        <taxon>Rhodospirillales</taxon>
        <taxon>Azospirillaceae</taxon>
        <taxon>Nitrospirillum</taxon>
        <taxon>Nitrospirillum viridazoti</taxon>
    </lineage>
</organism>
<feature type="coiled-coil region" evidence="15">
    <location>
        <begin position="39"/>
        <end position="117"/>
    </location>
</feature>
<dbReference type="PANTHER" id="PTHR33445">
    <property type="entry name" value="ATP SYNTHASE SUBUNIT B', CHLOROPLASTIC"/>
    <property type="match status" value="1"/>
</dbReference>
<comment type="similarity">
    <text evidence="1 13 14">Belongs to the ATPase B chain family.</text>
</comment>
<evidence type="ECO:0000313" key="16">
    <source>
        <dbReference type="EMBL" id="ASG20059.1"/>
    </source>
</evidence>
<sequence length="163" mass="17843">MFDLQNPTFWVGVAFVVFLALVIWKGGFGALGKSLDARAEKIRLEIETAQKLRQDAEAALTAYQKKQRDAMKEADAIIAAAREEADRIRQHAEADLEATLKRREAQALEKIAQAEAAALQQVRSLAVDVALSATESLLTQTIDQSRSDAMVASAIEELPGKLH</sequence>
<evidence type="ECO:0000256" key="7">
    <source>
        <dbReference type="ARBA" id="ARBA00023065"/>
    </source>
</evidence>
<keyword evidence="15" id="KW-0175">Coiled coil</keyword>
<keyword evidence="5 13" id="KW-0375">Hydrogen ion transport</keyword>
<keyword evidence="4 13" id="KW-0812">Transmembrane</keyword>
<evidence type="ECO:0000256" key="8">
    <source>
        <dbReference type="ARBA" id="ARBA00023136"/>
    </source>
</evidence>
<evidence type="ECO:0000256" key="13">
    <source>
        <dbReference type="HAMAP-Rule" id="MF_01398"/>
    </source>
</evidence>
<dbReference type="InterPro" id="IPR050059">
    <property type="entry name" value="ATP_synthase_B_chain"/>
</dbReference>
<dbReference type="Proteomes" id="UP000197153">
    <property type="component" value="Chromosome 1"/>
</dbReference>
<keyword evidence="7 13" id="KW-0406">Ion transport</keyword>
<dbReference type="AlphaFoldDB" id="A0A248JN57"/>
<dbReference type="CDD" id="cd06503">
    <property type="entry name" value="ATP-synt_Fo_b"/>
    <property type="match status" value="1"/>
</dbReference>
<evidence type="ECO:0000256" key="3">
    <source>
        <dbReference type="ARBA" id="ARBA00022547"/>
    </source>
</evidence>
<dbReference type="RefSeq" id="WP_088870974.1">
    <property type="nucleotide sequence ID" value="NZ_CP022110.1"/>
</dbReference>
<keyword evidence="17" id="KW-1185">Reference proteome</keyword>
<evidence type="ECO:0000256" key="4">
    <source>
        <dbReference type="ARBA" id="ARBA00022692"/>
    </source>
</evidence>
<keyword evidence="8 13" id="KW-0472">Membrane</keyword>
<dbReference type="GO" id="GO:0045259">
    <property type="term" value="C:proton-transporting ATP synthase complex"/>
    <property type="evidence" value="ECO:0007669"/>
    <property type="project" value="UniProtKB-KW"/>
</dbReference>
<evidence type="ECO:0000256" key="15">
    <source>
        <dbReference type="SAM" id="Coils"/>
    </source>
</evidence>
<evidence type="ECO:0000256" key="10">
    <source>
        <dbReference type="ARBA" id="ARBA00025198"/>
    </source>
</evidence>
<evidence type="ECO:0000256" key="12">
    <source>
        <dbReference type="ARBA" id="ARBA00037847"/>
    </source>
</evidence>
<reference evidence="16 17" key="1">
    <citation type="submission" date="2017-06" db="EMBL/GenBank/DDBJ databases">
        <title>Complete genome sequence of Nitrospirillum amazonense strain CBAmC, an endophytic nitrogen-fixing and plant growth-promoting bacterium, isolated from sugarcane.</title>
        <authorList>
            <person name="Schwab S."/>
            <person name="dos Santos Teixeira K.R."/>
            <person name="Simoes Araujo J.L."/>
            <person name="Soares Vidal M."/>
            <person name="Borges de Freitas H.R."/>
            <person name="Rivello Crivelaro A.L."/>
            <person name="Bueno de Camargo Nunes A."/>
            <person name="dos Santos C.M."/>
            <person name="Palmeira da Silva Rosa D."/>
            <person name="da Silva Padilha D."/>
            <person name="da Silva E."/>
            <person name="Araujo Terra L."/>
            <person name="Soares Mendes V."/>
            <person name="Farinelli L."/>
            <person name="Magalhaes Cruz L."/>
            <person name="Baldani J.I."/>
        </authorList>
    </citation>
    <scope>NUCLEOTIDE SEQUENCE [LARGE SCALE GENOMIC DNA]</scope>
    <source>
        <strain evidence="16 17">CBAmC</strain>
    </source>
</reference>
<dbReference type="EMBL" id="CP022110">
    <property type="protein sequence ID" value="ASG20059.1"/>
    <property type="molecule type" value="Genomic_DNA"/>
</dbReference>
<evidence type="ECO:0000256" key="2">
    <source>
        <dbReference type="ARBA" id="ARBA00022448"/>
    </source>
</evidence>
<comment type="function">
    <text evidence="11">Component of the F(0) channel, it forms part of the peripheral stalk, linking F(1) to F(0). The b'-subunit is a diverged and duplicated form of b found in plants and photosynthetic bacteria.</text>
</comment>
<gene>
    <name evidence="13" type="primary">atpF</name>
    <name evidence="16" type="ORF">Y958_03860</name>
</gene>
<comment type="subunit">
    <text evidence="13">F-type ATPases have 2 components, F(1) - the catalytic core - and F(0) - the membrane proton channel. F(1) has five subunits: alpha(3), beta(3), gamma(1), delta(1), epsilon(1). F(0) has three main subunits: a(1), b(2) and c(10-14). The alpha and beta chains form an alternating ring which encloses part of the gamma chain. F(1) is attached to F(0) by a central stalk formed by the gamma and epsilon chains, while a peripheral stalk is formed by the delta and b chains.</text>
</comment>
<dbReference type="GO" id="GO:0046933">
    <property type="term" value="F:proton-transporting ATP synthase activity, rotational mechanism"/>
    <property type="evidence" value="ECO:0007669"/>
    <property type="project" value="UniProtKB-UniRule"/>
</dbReference>
<evidence type="ECO:0000256" key="9">
    <source>
        <dbReference type="ARBA" id="ARBA00023310"/>
    </source>
</evidence>
<evidence type="ECO:0000313" key="17">
    <source>
        <dbReference type="Proteomes" id="UP000197153"/>
    </source>
</evidence>
<comment type="subcellular location">
    <subcellularLocation>
        <location evidence="13">Cell membrane</location>
        <topology evidence="13">Single-pass membrane protein</topology>
    </subcellularLocation>
    <subcellularLocation>
        <location evidence="12">Endomembrane system</location>
        <topology evidence="12">Single-pass membrane protein</topology>
    </subcellularLocation>
</comment>
<dbReference type="HAMAP" id="MF_01398">
    <property type="entry name" value="ATP_synth_b_bprime"/>
    <property type="match status" value="1"/>
</dbReference>
<dbReference type="GO" id="GO:0005886">
    <property type="term" value="C:plasma membrane"/>
    <property type="evidence" value="ECO:0007669"/>
    <property type="project" value="UniProtKB-SubCell"/>
</dbReference>
<keyword evidence="6 13" id="KW-1133">Transmembrane helix</keyword>
<dbReference type="InterPro" id="IPR002146">
    <property type="entry name" value="ATP_synth_b/b'su_bac/chlpt"/>
</dbReference>
<proteinExistence type="inferred from homology"/>
<protein>
    <recommendedName>
        <fullName evidence="13">ATP synthase subunit b</fullName>
    </recommendedName>
    <alternativeName>
        <fullName evidence="13">ATP synthase F(0) sector subunit b</fullName>
    </alternativeName>
    <alternativeName>
        <fullName evidence="13">ATPase subunit I</fullName>
    </alternativeName>
    <alternativeName>
        <fullName evidence="13">F-type ATPase subunit b</fullName>
        <shortName evidence="13">F-ATPase subunit b</shortName>
    </alternativeName>
</protein>
<dbReference type="Pfam" id="PF00430">
    <property type="entry name" value="ATP-synt_B"/>
    <property type="match status" value="1"/>
</dbReference>
<name>A0A248JN57_9PROT</name>
<evidence type="ECO:0000256" key="6">
    <source>
        <dbReference type="ARBA" id="ARBA00022989"/>
    </source>
</evidence>
<keyword evidence="3 13" id="KW-0138">CF(0)</keyword>
<keyword evidence="9 13" id="KW-0066">ATP synthesis</keyword>
<evidence type="ECO:0000256" key="11">
    <source>
        <dbReference type="ARBA" id="ARBA00025614"/>
    </source>
</evidence>
<dbReference type="KEGG" id="nao:Y958_03860"/>
<keyword evidence="13" id="KW-1003">Cell membrane</keyword>
<accession>A0A248JN57</accession>
<dbReference type="GO" id="GO:0012505">
    <property type="term" value="C:endomembrane system"/>
    <property type="evidence" value="ECO:0007669"/>
    <property type="project" value="UniProtKB-SubCell"/>
</dbReference>